<proteinExistence type="predicted"/>
<comment type="caution">
    <text evidence="2">The sequence shown here is derived from an EMBL/GenBank/DDBJ whole genome shotgun (WGS) entry which is preliminary data.</text>
</comment>
<accession>A0A164SVI8</accession>
<dbReference type="EMBL" id="LNRQ01000007">
    <property type="protein sequence ID" value="KZM86698.1"/>
    <property type="molecule type" value="Genomic_DNA"/>
</dbReference>
<evidence type="ECO:0000313" key="2">
    <source>
        <dbReference type="EMBL" id="KZM86698.1"/>
    </source>
</evidence>
<dbReference type="Gramene" id="KZM86698">
    <property type="protein sequence ID" value="KZM86698"/>
    <property type="gene ID" value="DCAR_023832"/>
</dbReference>
<dbReference type="AlphaFoldDB" id="A0A164SVI8"/>
<sequence>MGSGFKKSGIAKHSTLKRVDHEIERHFAEEAYMEGFKKNLEKLDSIYRKCLANYIEAFALYPDNEKLQDLKLEYAYFFKIFEESSPSTRSLYSAHCSGSNSRSCTEEDNENKEKGT</sequence>
<reference evidence="2" key="1">
    <citation type="journal article" date="2016" name="Nat. Genet.">
        <title>A high-quality carrot genome assembly provides new insights into carotenoid accumulation and asterid genome evolution.</title>
        <authorList>
            <person name="Iorizzo M."/>
            <person name="Ellison S."/>
            <person name="Senalik D."/>
            <person name="Zeng P."/>
            <person name="Satapoomin P."/>
            <person name="Huang J."/>
            <person name="Bowman M."/>
            <person name="Iovene M."/>
            <person name="Sanseverino W."/>
            <person name="Cavagnaro P."/>
            <person name="Yildiz M."/>
            <person name="Macko-Podgorni A."/>
            <person name="Moranska E."/>
            <person name="Grzebelus E."/>
            <person name="Grzebelus D."/>
            <person name="Ashrafi H."/>
            <person name="Zheng Z."/>
            <person name="Cheng S."/>
            <person name="Spooner D."/>
            <person name="Van Deynze A."/>
            <person name="Simon P."/>
        </authorList>
    </citation>
    <scope>NUCLEOTIDE SEQUENCE [LARGE SCALE GENOMIC DNA]</scope>
    <source>
        <tissue evidence="2">Leaf</tissue>
    </source>
</reference>
<name>A0A164SVI8_DAUCS</name>
<feature type="region of interest" description="Disordered" evidence="1">
    <location>
        <begin position="97"/>
        <end position="116"/>
    </location>
</feature>
<dbReference type="KEGG" id="dcr:108194195"/>
<protein>
    <submittedName>
        <fullName evidence="2">Uncharacterized protein</fullName>
    </submittedName>
</protein>
<organism evidence="2">
    <name type="scientific">Daucus carota subsp. sativus</name>
    <name type="common">Carrot</name>
    <dbReference type="NCBI Taxonomy" id="79200"/>
    <lineage>
        <taxon>Eukaryota</taxon>
        <taxon>Viridiplantae</taxon>
        <taxon>Streptophyta</taxon>
        <taxon>Embryophyta</taxon>
        <taxon>Tracheophyta</taxon>
        <taxon>Spermatophyta</taxon>
        <taxon>Magnoliopsida</taxon>
        <taxon>eudicotyledons</taxon>
        <taxon>Gunneridae</taxon>
        <taxon>Pentapetalae</taxon>
        <taxon>asterids</taxon>
        <taxon>campanulids</taxon>
        <taxon>Apiales</taxon>
        <taxon>Apiaceae</taxon>
        <taxon>Apioideae</taxon>
        <taxon>Scandiceae</taxon>
        <taxon>Daucinae</taxon>
        <taxon>Daucus</taxon>
        <taxon>Daucus sect. Daucus</taxon>
    </lineage>
</organism>
<evidence type="ECO:0000256" key="1">
    <source>
        <dbReference type="SAM" id="MobiDB-lite"/>
    </source>
</evidence>
<gene>
    <name evidence="2" type="ORF">DCAR_023832</name>
</gene>